<dbReference type="RefSeq" id="WP_086927004.1">
    <property type="nucleotide sequence ID" value="NZ_CP021366.1"/>
</dbReference>
<dbReference type="InterPro" id="IPR025166">
    <property type="entry name" value="Integrase_DNA_bind_dom"/>
</dbReference>
<evidence type="ECO:0000313" key="6">
    <source>
        <dbReference type="EMBL" id="ART58657.1"/>
    </source>
</evidence>
<name>A0A240UAZ5_9BURK</name>
<protein>
    <submittedName>
        <fullName evidence="6">Uncharacterized protein</fullName>
    </submittedName>
</protein>
<evidence type="ECO:0000256" key="2">
    <source>
        <dbReference type="ARBA" id="ARBA00022908"/>
    </source>
</evidence>
<dbReference type="GO" id="GO:0003677">
    <property type="term" value="F:DNA binding"/>
    <property type="evidence" value="ECO:0007669"/>
    <property type="project" value="UniProtKB-KW"/>
</dbReference>
<keyword evidence="7" id="KW-1185">Reference proteome</keyword>
<dbReference type="InterPro" id="IPR038488">
    <property type="entry name" value="Integrase_DNA-bd_sf"/>
</dbReference>
<dbReference type="Gene3D" id="1.10.150.130">
    <property type="match status" value="1"/>
</dbReference>
<proteinExistence type="inferred from homology"/>
<dbReference type="PANTHER" id="PTHR30629:SF2">
    <property type="entry name" value="PROPHAGE INTEGRASE INTS-RELATED"/>
    <property type="match status" value="1"/>
</dbReference>
<evidence type="ECO:0000313" key="7">
    <source>
        <dbReference type="Proteomes" id="UP000194440"/>
    </source>
</evidence>
<dbReference type="Gene3D" id="3.30.160.390">
    <property type="entry name" value="Integrase, DNA-binding domain"/>
    <property type="match status" value="1"/>
</dbReference>
<evidence type="ECO:0000259" key="4">
    <source>
        <dbReference type="Pfam" id="PF13356"/>
    </source>
</evidence>
<dbReference type="InterPro" id="IPR010998">
    <property type="entry name" value="Integrase_recombinase_N"/>
</dbReference>
<keyword evidence="3" id="KW-0238">DNA-binding</keyword>
<gene>
    <name evidence="6" type="ORF">CBP36_07130</name>
</gene>
<dbReference type="EMBL" id="CP021366">
    <property type="protein sequence ID" value="ART58657.1"/>
    <property type="molecule type" value="Genomic_DNA"/>
</dbReference>
<dbReference type="InterPro" id="IPR011010">
    <property type="entry name" value="DNA_brk_join_enz"/>
</dbReference>
<comment type="similarity">
    <text evidence="1">Belongs to the 'phage' integrase family.</text>
</comment>
<feature type="domain" description="Integrase DNA-binding" evidence="4">
    <location>
        <begin position="6"/>
        <end position="99"/>
    </location>
</feature>
<dbReference type="GO" id="GO:0015074">
    <property type="term" value="P:DNA integration"/>
    <property type="evidence" value="ECO:0007669"/>
    <property type="project" value="UniProtKB-KW"/>
</dbReference>
<dbReference type="InterPro" id="IPR050808">
    <property type="entry name" value="Phage_Integrase"/>
</dbReference>
<dbReference type="KEGG" id="acip:CBP36_07130"/>
<evidence type="ECO:0000256" key="1">
    <source>
        <dbReference type="ARBA" id="ARBA00008857"/>
    </source>
</evidence>
<accession>A0A240UAZ5</accession>
<dbReference type="SUPFAM" id="SSF56349">
    <property type="entry name" value="DNA breaking-rejoining enzymes"/>
    <property type="match status" value="1"/>
</dbReference>
<sequence>MAIHKLNDVKIRAKIREIEDLSYTSRKSALLGDGQGLTLAIAKNGTASWLFRYMDHGKAKSVGLGAYPGTSLKVAREKAQSMREARSSGIDPAVAKRQEIREQQLQQAKAKTFETCATEFIEFSKPAWKNAKHAQQWTNTLKQYAYPVIGQRAIGEVDSDQVVEILMPIWQRKNETATRLRGRIEAVLDWATVKGWRKGDNPARFKGHMEYLLPKVRAGTKNHHASLPYEELPKFLTKLKAETEPPRFLRRLFSLRGLSHEEVKQVLTRSPRACSEIGAGAPGGVPIVVGCH</sequence>
<dbReference type="InterPro" id="IPR053876">
    <property type="entry name" value="Phage_int_M"/>
</dbReference>
<dbReference type="Pfam" id="PF13356">
    <property type="entry name" value="Arm-DNA-bind_3"/>
    <property type="match status" value="1"/>
</dbReference>
<keyword evidence="2" id="KW-0229">DNA integration</keyword>
<dbReference type="Pfam" id="PF22022">
    <property type="entry name" value="Phage_int_M"/>
    <property type="match status" value="1"/>
</dbReference>
<evidence type="ECO:0000259" key="5">
    <source>
        <dbReference type="Pfam" id="PF22022"/>
    </source>
</evidence>
<feature type="domain" description="Phage integrase central" evidence="5">
    <location>
        <begin position="113"/>
        <end position="208"/>
    </location>
</feature>
<dbReference type="PANTHER" id="PTHR30629">
    <property type="entry name" value="PROPHAGE INTEGRASE"/>
    <property type="match status" value="1"/>
</dbReference>
<organism evidence="6 7">
    <name type="scientific">Acidovorax carolinensis</name>
    <dbReference type="NCBI Taxonomy" id="553814"/>
    <lineage>
        <taxon>Bacteria</taxon>
        <taxon>Pseudomonadati</taxon>
        <taxon>Pseudomonadota</taxon>
        <taxon>Betaproteobacteria</taxon>
        <taxon>Burkholderiales</taxon>
        <taxon>Comamonadaceae</taxon>
        <taxon>Acidovorax</taxon>
    </lineage>
</organism>
<evidence type="ECO:0000256" key="3">
    <source>
        <dbReference type="ARBA" id="ARBA00023125"/>
    </source>
</evidence>
<dbReference type="OrthoDB" id="9775880at2"/>
<dbReference type="AlphaFoldDB" id="A0A240UAZ5"/>
<dbReference type="Proteomes" id="UP000194440">
    <property type="component" value="Chromosome"/>
</dbReference>
<reference evidence="6" key="1">
    <citation type="submission" date="2017-05" db="EMBL/GenBank/DDBJ databases">
        <title>Polyphasic characterization of four soil-derived phenanthrene-degrading Acidovorax strains and proposal of Acidovorax phenanthrenivorans sp. nov.</title>
        <authorList>
            <person name="Singleton D."/>
            <person name="Lee J."/>
            <person name="Dickey A.N."/>
            <person name="Stroud A."/>
            <person name="Scholl E.H."/>
            <person name="Wright F.A."/>
            <person name="Aitken M.D."/>
        </authorList>
    </citation>
    <scope>NUCLEOTIDE SEQUENCE</scope>
    <source>
        <strain evidence="6">P4</strain>
    </source>
</reference>